<evidence type="ECO:0000313" key="4">
    <source>
        <dbReference type="EMBL" id="OSC98093.1"/>
    </source>
</evidence>
<keyword evidence="2" id="KW-0472">Membrane</keyword>
<keyword evidence="5" id="KW-1185">Reference proteome</keyword>
<evidence type="ECO:0000313" key="5">
    <source>
        <dbReference type="Proteomes" id="UP000193067"/>
    </source>
</evidence>
<protein>
    <recommendedName>
        <fullName evidence="3">DUF7729 domain-containing protein</fullName>
    </recommendedName>
</protein>
<feature type="compositionally biased region" description="Basic and acidic residues" evidence="1">
    <location>
        <begin position="1"/>
        <end position="17"/>
    </location>
</feature>
<accession>A0A1Y2IBM5</accession>
<dbReference type="OrthoDB" id="2564812at2759"/>
<evidence type="ECO:0000256" key="2">
    <source>
        <dbReference type="SAM" id="Phobius"/>
    </source>
</evidence>
<dbReference type="Pfam" id="PF24855">
    <property type="entry name" value="DUF7729"/>
    <property type="match status" value="1"/>
</dbReference>
<dbReference type="EMBL" id="KZ084142">
    <property type="protein sequence ID" value="OSC98093.1"/>
    <property type="molecule type" value="Genomic_DNA"/>
</dbReference>
<dbReference type="AlphaFoldDB" id="A0A1Y2IBM5"/>
<evidence type="ECO:0000259" key="3">
    <source>
        <dbReference type="Pfam" id="PF24855"/>
    </source>
</evidence>
<keyword evidence="2" id="KW-1133">Transmembrane helix</keyword>
<gene>
    <name evidence="4" type="ORF">PYCCODRAFT_1428035</name>
</gene>
<feature type="compositionally biased region" description="Low complexity" evidence="1">
    <location>
        <begin position="139"/>
        <end position="158"/>
    </location>
</feature>
<organism evidence="4 5">
    <name type="scientific">Trametes coccinea (strain BRFM310)</name>
    <name type="common">Pycnoporus coccineus</name>
    <dbReference type="NCBI Taxonomy" id="1353009"/>
    <lineage>
        <taxon>Eukaryota</taxon>
        <taxon>Fungi</taxon>
        <taxon>Dikarya</taxon>
        <taxon>Basidiomycota</taxon>
        <taxon>Agaricomycotina</taxon>
        <taxon>Agaricomycetes</taxon>
        <taxon>Polyporales</taxon>
        <taxon>Polyporaceae</taxon>
        <taxon>Trametes</taxon>
    </lineage>
</organism>
<dbReference type="PANTHER" id="PTHR39460">
    <property type="entry name" value="EXPRESSED PROTEIN"/>
    <property type="match status" value="1"/>
</dbReference>
<reference evidence="4 5" key="1">
    <citation type="journal article" date="2015" name="Biotechnol. Biofuels">
        <title>Enhanced degradation of softwood versus hardwood by the white-rot fungus Pycnoporus coccineus.</title>
        <authorList>
            <person name="Couturier M."/>
            <person name="Navarro D."/>
            <person name="Chevret D."/>
            <person name="Henrissat B."/>
            <person name="Piumi F."/>
            <person name="Ruiz-Duenas F.J."/>
            <person name="Martinez A.T."/>
            <person name="Grigoriev I.V."/>
            <person name="Riley R."/>
            <person name="Lipzen A."/>
            <person name="Berrin J.G."/>
            <person name="Master E.R."/>
            <person name="Rosso M.N."/>
        </authorList>
    </citation>
    <scope>NUCLEOTIDE SEQUENCE [LARGE SCALE GENOMIC DNA]</scope>
    <source>
        <strain evidence="4 5">BRFM310</strain>
    </source>
</reference>
<feature type="region of interest" description="Disordered" evidence="1">
    <location>
        <begin position="116"/>
        <end position="166"/>
    </location>
</feature>
<feature type="compositionally biased region" description="Polar residues" evidence="1">
    <location>
        <begin position="119"/>
        <end position="138"/>
    </location>
</feature>
<keyword evidence="2" id="KW-0812">Transmembrane</keyword>
<proteinExistence type="predicted"/>
<dbReference type="InterPro" id="IPR056146">
    <property type="entry name" value="DUF7729"/>
</dbReference>
<feature type="transmembrane region" description="Helical" evidence="2">
    <location>
        <begin position="68"/>
        <end position="88"/>
    </location>
</feature>
<feature type="region of interest" description="Disordered" evidence="1">
    <location>
        <begin position="1"/>
        <end position="50"/>
    </location>
</feature>
<name>A0A1Y2IBM5_TRAC3</name>
<feature type="domain" description="DUF7729" evidence="3">
    <location>
        <begin position="170"/>
        <end position="372"/>
    </location>
</feature>
<dbReference type="PANTHER" id="PTHR39460:SF1">
    <property type="entry name" value="C6 TRANSCRIPTION FACTOR"/>
    <property type="match status" value="1"/>
</dbReference>
<dbReference type="Proteomes" id="UP000193067">
    <property type="component" value="Unassembled WGS sequence"/>
</dbReference>
<sequence length="408" mass="43630">MTNAKDGGRGRDWMEKTHRPHSLRTGSTGSTSPERHLVDADDTPLSPKEDPYTYAAIQKKRTGRRIRWTVVLVPFVLVFVGLSTRYLAHRATLAAVQPESNWEALAGSARSWKAHKRSPQASSVAQVTTVGGSKPTGTSLSLAPSASAEPTSTDSDSAQVPSAPPVLPTPFPQAFDSTLSSNFTTVGCQTFFTNMTQTAAFLKCRPLSLLVKDSAAFIQSQRNISLLNNIIWGTCNTDVDKDQCLANMDWFAENIKTQCKRDIDADNPIVQDAVAGLEAYGLMREVGCQVDTQSNTYCYVEAAQKHPSDLYLYALPLGLDLPNKTVPSCSSCVQNLMRTFVSDGANLTVLRQTYASAATIVNDACGAEFVSTMAGSSNGARSVAASGWSAFSLVMASAAAVLGALLAL</sequence>
<evidence type="ECO:0000256" key="1">
    <source>
        <dbReference type="SAM" id="MobiDB-lite"/>
    </source>
</evidence>